<evidence type="ECO:0000256" key="4">
    <source>
        <dbReference type="ARBA" id="ARBA00023128"/>
    </source>
</evidence>
<feature type="domain" description="Small ribosomal subunit protein uS10" evidence="8">
    <location>
        <begin position="76"/>
        <end position="173"/>
    </location>
</feature>
<evidence type="ECO:0000256" key="2">
    <source>
        <dbReference type="ARBA" id="ARBA00007102"/>
    </source>
</evidence>
<organism evidence="9">
    <name type="scientific">Tetraodon nigroviridis</name>
    <name type="common">Spotted green pufferfish</name>
    <name type="synonym">Chelonodon nigroviridis</name>
    <dbReference type="NCBI Taxonomy" id="99883"/>
    <lineage>
        <taxon>Eukaryota</taxon>
        <taxon>Metazoa</taxon>
        <taxon>Chordata</taxon>
        <taxon>Craniata</taxon>
        <taxon>Vertebrata</taxon>
        <taxon>Euteleostomi</taxon>
        <taxon>Actinopterygii</taxon>
        <taxon>Neopterygii</taxon>
        <taxon>Teleostei</taxon>
        <taxon>Neoteleostei</taxon>
        <taxon>Acanthomorphata</taxon>
        <taxon>Eupercaria</taxon>
        <taxon>Tetraodontiformes</taxon>
        <taxon>Tetradontoidea</taxon>
        <taxon>Tetraodontidae</taxon>
        <taxon>Tetraodon</taxon>
    </lineage>
</organism>
<dbReference type="InterPro" id="IPR001848">
    <property type="entry name" value="Ribosomal_uS10"/>
</dbReference>
<dbReference type="InterPro" id="IPR027486">
    <property type="entry name" value="Ribosomal_uS10_dom"/>
</dbReference>
<evidence type="ECO:0000259" key="8">
    <source>
        <dbReference type="SMART" id="SM01403"/>
    </source>
</evidence>
<keyword evidence="5" id="KW-0687">Ribonucleoprotein</keyword>
<evidence type="ECO:0000256" key="1">
    <source>
        <dbReference type="ARBA" id="ARBA00004173"/>
    </source>
</evidence>
<dbReference type="OrthoDB" id="366214at2759"/>
<dbReference type="PANTHER" id="PTHR13334:SF4">
    <property type="entry name" value="SMALL RIBOSOMAL SUBUNIT PROTEIN US10M"/>
    <property type="match status" value="1"/>
</dbReference>
<dbReference type="Pfam" id="PF00338">
    <property type="entry name" value="Ribosomal_S10"/>
    <property type="match status" value="1"/>
</dbReference>
<reference evidence="9" key="1">
    <citation type="journal article" date="2004" name="Nature">
        <title>Genome duplication in the teleost fish Tetraodon nigroviridis reveals the early vertebrate proto-karyotype.</title>
        <authorList>
            <person name="Jaillon O."/>
            <person name="Aury J.-M."/>
            <person name="Brunet F."/>
            <person name="Petit J.-L."/>
            <person name="Stange-Thomann N."/>
            <person name="Mauceli E."/>
            <person name="Bouneau L."/>
            <person name="Fischer C."/>
            <person name="Ozouf-Costaz C."/>
            <person name="Bernot A."/>
            <person name="Nicaud S."/>
            <person name="Jaffe D."/>
            <person name="Fisher S."/>
            <person name="Lutfalla G."/>
            <person name="Dossat C."/>
            <person name="Segurens B."/>
            <person name="Dasilva C."/>
            <person name="Salanoubat M."/>
            <person name="Levy M."/>
            <person name="Boudet N."/>
            <person name="Castellano S."/>
            <person name="Anthouard V."/>
            <person name="Jubin C."/>
            <person name="Castelli V."/>
            <person name="Katinka M."/>
            <person name="Vacherie B."/>
            <person name="Biemont C."/>
            <person name="Skalli Z."/>
            <person name="Cattolico L."/>
            <person name="Poulain J."/>
            <person name="De Berardinis V."/>
            <person name="Cruaud C."/>
            <person name="Duprat S."/>
            <person name="Brottier P."/>
            <person name="Coutanceau J.-P."/>
            <person name="Gouzy J."/>
            <person name="Parra G."/>
            <person name="Lardier G."/>
            <person name="Chapple C."/>
            <person name="McKernan K.J."/>
            <person name="McEwan P."/>
            <person name="Bosak S."/>
            <person name="Kellis M."/>
            <person name="Volff J.-N."/>
            <person name="Guigo R."/>
            <person name="Zody M.C."/>
            <person name="Mesirov J."/>
            <person name="Lindblad-Toh K."/>
            <person name="Birren B."/>
            <person name="Nusbaum C."/>
            <person name="Kahn D."/>
            <person name="Robinson-Rechavi M."/>
            <person name="Laudet V."/>
            <person name="Schachter V."/>
            <person name="Quetier F."/>
            <person name="Saurin W."/>
            <person name="Scarpelli C."/>
            <person name="Wincker P."/>
            <person name="Lander E.S."/>
            <person name="Weissenbach J."/>
            <person name="Roest Crollius H."/>
        </authorList>
    </citation>
    <scope>NUCLEOTIDE SEQUENCE [LARGE SCALE GENOMIC DNA]</scope>
</reference>
<evidence type="ECO:0000256" key="6">
    <source>
        <dbReference type="ARBA" id="ARBA00035261"/>
    </source>
</evidence>
<proteinExistence type="inferred from homology"/>
<evidence type="ECO:0000256" key="3">
    <source>
        <dbReference type="ARBA" id="ARBA00022980"/>
    </source>
</evidence>
<protein>
    <recommendedName>
        <fullName evidence="6">Small ribosomal subunit protein uS10m</fullName>
    </recommendedName>
    <alternativeName>
        <fullName evidence="7">28S ribosomal protein S10, mitochondrial</fullName>
    </alternativeName>
</protein>
<dbReference type="GO" id="GO:0003735">
    <property type="term" value="F:structural constituent of ribosome"/>
    <property type="evidence" value="ECO:0007669"/>
    <property type="project" value="InterPro"/>
</dbReference>
<dbReference type="SMART" id="SM01403">
    <property type="entry name" value="Ribosomal_S10"/>
    <property type="match status" value="1"/>
</dbReference>
<evidence type="ECO:0000256" key="5">
    <source>
        <dbReference type="ARBA" id="ARBA00023274"/>
    </source>
</evidence>
<evidence type="ECO:0000256" key="7">
    <source>
        <dbReference type="ARBA" id="ARBA00035544"/>
    </source>
</evidence>
<dbReference type="AlphaFoldDB" id="Q4S6X8"/>
<dbReference type="SUPFAM" id="SSF54999">
    <property type="entry name" value="Ribosomal protein S10"/>
    <property type="match status" value="1"/>
</dbReference>
<dbReference type="GO" id="GO:0005763">
    <property type="term" value="C:mitochondrial small ribosomal subunit"/>
    <property type="evidence" value="ECO:0007669"/>
    <property type="project" value="InterPro"/>
</dbReference>
<dbReference type="PANTHER" id="PTHR13334">
    <property type="entry name" value="MITOCHONDRIAL 28S RIBOSOMAL PROTEIN S10"/>
    <property type="match status" value="1"/>
</dbReference>
<gene>
    <name evidence="9" type="ORF">GSTENG00023080001</name>
</gene>
<reference evidence="9" key="2">
    <citation type="submission" date="2004-02" db="EMBL/GenBank/DDBJ databases">
        <authorList>
            <consortium name="Genoscope"/>
            <consortium name="Whitehead Institute Centre for Genome Research"/>
        </authorList>
    </citation>
    <scope>NUCLEOTIDE SEQUENCE</scope>
</reference>
<dbReference type="InterPro" id="IPR036838">
    <property type="entry name" value="Ribosomal_uS10_dom_sf"/>
</dbReference>
<dbReference type="EMBL" id="CAAE01014723">
    <property type="protein sequence ID" value="CAG03604.1"/>
    <property type="molecule type" value="Genomic_DNA"/>
</dbReference>
<dbReference type="Gene3D" id="3.30.70.600">
    <property type="entry name" value="Ribosomal protein S10 domain"/>
    <property type="match status" value="1"/>
</dbReference>
<evidence type="ECO:0000313" key="9">
    <source>
        <dbReference type="EMBL" id="CAG03604.1"/>
    </source>
</evidence>
<accession>Q4S6X8</accession>
<comment type="caution">
    <text evidence="9">The sequence shown here is derived from an EMBL/GenBank/DDBJ whole genome shotgun (WGS) entry which is preliminary data.</text>
</comment>
<dbReference type="InterPro" id="IPR040055">
    <property type="entry name" value="Ribosomal_uS10m"/>
</dbReference>
<comment type="subcellular location">
    <subcellularLocation>
        <location evidence="1">Mitochondrion</location>
    </subcellularLocation>
</comment>
<dbReference type="KEGG" id="tng:GSTEN00023080G001"/>
<keyword evidence="4" id="KW-0496">Mitochondrion</keyword>
<sequence>MALRRQLCSLKRIFSGSTYSHRRVLNTCSSLTGRPRIRPLLPLTPTSSLHTSTLFLTGHSSITVTDEPDTLLQKVLLLVKGHDRAVLDSYEFFVTMAANELGIKISKVYEPEKDIERLTLLKSVHIFKKHRVQYEMRSYYRCIELCHITGSTAQVYLEYIERNLPEGVAMEVTKIAMEKIPDHILEPMWKD</sequence>
<feature type="non-terminal residue" evidence="9">
    <location>
        <position position="191"/>
    </location>
</feature>
<dbReference type="GO" id="GO:0006412">
    <property type="term" value="P:translation"/>
    <property type="evidence" value="ECO:0007669"/>
    <property type="project" value="InterPro"/>
</dbReference>
<keyword evidence="3" id="KW-0689">Ribosomal protein</keyword>
<comment type="similarity">
    <text evidence="2">Belongs to the universal ribosomal protein uS10 family.</text>
</comment>
<name>Q4S6X8_TETNG</name>
<dbReference type="HAMAP" id="MF_00508">
    <property type="entry name" value="Ribosomal_uS10"/>
    <property type="match status" value="1"/>
</dbReference>